<sequence length="343" mass="38472">MSKSSSSVQVLNPTSAISFDSMATPVGTLRNTSHAQQHSQPSQQAQSSQAQKNQENKTQTIVATLSDTSDSEQEVIGSGGESEPEEDVNPEEARETLQHENLIKAGYLKKIERRKSSKRRWFVLRSTKLAYYKNLNDIGTVAEVKLKNKTNVFCIVTPKRTYYVRADSSLQIKTILSEKPISLDESTTRSPVVEFNTMESHNSVIISSSLPSSPVTGQFVPERKDSVEPTTSSEEEEGVEFMDDDDENDRIIQNGYVYKLDRFKKPRPHLVINLSDILDAIEMDPLSKSKQHCFKIITPKRNYICCAMDAKSQVTWLAALQGLLKLTSVDQSKPVNQKPKFPL</sequence>
<dbReference type="PANTHER" id="PTHR14336:SF8">
    <property type="entry name" value="PROTEIN OPY1"/>
    <property type="match status" value="1"/>
</dbReference>
<organism evidence="3 4">
    <name type="scientific">Diversispora eburnea</name>
    <dbReference type="NCBI Taxonomy" id="1213867"/>
    <lineage>
        <taxon>Eukaryota</taxon>
        <taxon>Fungi</taxon>
        <taxon>Fungi incertae sedis</taxon>
        <taxon>Mucoromycota</taxon>
        <taxon>Glomeromycotina</taxon>
        <taxon>Glomeromycetes</taxon>
        <taxon>Diversisporales</taxon>
        <taxon>Diversisporaceae</taxon>
        <taxon>Diversispora</taxon>
    </lineage>
</organism>
<feature type="compositionally biased region" description="Low complexity" evidence="1">
    <location>
        <begin position="33"/>
        <end position="51"/>
    </location>
</feature>
<dbReference type="Gene3D" id="2.30.29.30">
    <property type="entry name" value="Pleckstrin-homology domain (PH domain)/Phosphotyrosine-binding domain (PTB)"/>
    <property type="match status" value="2"/>
</dbReference>
<gene>
    <name evidence="3" type="ORF">DEBURN_LOCUS6131</name>
</gene>
<evidence type="ECO:0000313" key="3">
    <source>
        <dbReference type="EMBL" id="CAG8530849.1"/>
    </source>
</evidence>
<evidence type="ECO:0000259" key="2">
    <source>
        <dbReference type="PROSITE" id="PS50003"/>
    </source>
</evidence>
<reference evidence="3" key="1">
    <citation type="submission" date="2021-06" db="EMBL/GenBank/DDBJ databases">
        <authorList>
            <person name="Kallberg Y."/>
            <person name="Tangrot J."/>
            <person name="Rosling A."/>
        </authorList>
    </citation>
    <scope>NUCLEOTIDE SEQUENCE</scope>
    <source>
        <strain evidence="3">AZ414A</strain>
    </source>
</reference>
<dbReference type="InterPro" id="IPR011993">
    <property type="entry name" value="PH-like_dom_sf"/>
</dbReference>
<feature type="compositionally biased region" description="Acidic residues" evidence="1">
    <location>
        <begin position="233"/>
        <end position="245"/>
    </location>
</feature>
<feature type="region of interest" description="Disordered" evidence="1">
    <location>
        <begin position="217"/>
        <end position="245"/>
    </location>
</feature>
<dbReference type="Proteomes" id="UP000789706">
    <property type="component" value="Unassembled WGS sequence"/>
</dbReference>
<dbReference type="AlphaFoldDB" id="A0A9N9FEX1"/>
<dbReference type="OrthoDB" id="2157866at2759"/>
<feature type="compositionally biased region" description="Polar residues" evidence="1">
    <location>
        <begin position="1"/>
        <end position="18"/>
    </location>
</feature>
<evidence type="ECO:0000256" key="1">
    <source>
        <dbReference type="SAM" id="MobiDB-lite"/>
    </source>
</evidence>
<dbReference type="PROSITE" id="PS50003">
    <property type="entry name" value="PH_DOMAIN"/>
    <property type="match status" value="1"/>
</dbReference>
<dbReference type="SMART" id="SM00233">
    <property type="entry name" value="PH"/>
    <property type="match status" value="1"/>
</dbReference>
<feature type="compositionally biased region" description="Polar residues" evidence="1">
    <location>
        <begin position="52"/>
        <end position="68"/>
    </location>
</feature>
<dbReference type="SUPFAM" id="SSF50729">
    <property type="entry name" value="PH domain-like"/>
    <property type="match status" value="2"/>
</dbReference>
<proteinExistence type="predicted"/>
<name>A0A9N9FEX1_9GLOM</name>
<feature type="region of interest" description="Disordered" evidence="1">
    <location>
        <begin position="1"/>
        <end position="93"/>
    </location>
</feature>
<dbReference type="InterPro" id="IPR001849">
    <property type="entry name" value="PH_domain"/>
</dbReference>
<feature type="domain" description="PH" evidence="2">
    <location>
        <begin position="101"/>
        <end position="325"/>
    </location>
</feature>
<evidence type="ECO:0000313" key="4">
    <source>
        <dbReference type="Proteomes" id="UP000789706"/>
    </source>
</evidence>
<dbReference type="InterPro" id="IPR051707">
    <property type="entry name" value="PI-Interact_SigTrans_Reg"/>
</dbReference>
<dbReference type="EMBL" id="CAJVPK010000604">
    <property type="protein sequence ID" value="CAG8530849.1"/>
    <property type="molecule type" value="Genomic_DNA"/>
</dbReference>
<protein>
    <submittedName>
        <fullName evidence="3">6628_t:CDS:1</fullName>
    </submittedName>
</protein>
<accession>A0A9N9FEX1</accession>
<comment type="caution">
    <text evidence="3">The sequence shown here is derived from an EMBL/GenBank/DDBJ whole genome shotgun (WGS) entry which is preliminary data.</text>
</comment>
<keyword evidence="4" id="KW-1185">Reference proteome</keyword>
<dbReference type="PANTHER" id="PTHR14336">
    <property type="entry name" value="TANDEM PH DOMAIN CONTAINING PROTEIN"/>
    <property type="match status" value="1"/>
</dbReference>